<feature type="compositionally biased region" description="Low complexity" evidence="1">
    <location>
        <begin position="73"/>
        <end position="105"/>
    </location>
</feature>
<feature type="transmembrane region" description="Helical" evidence="2">
    <location>
        <begin position="150"/>
        <end position="173"/>
    </location>
</feature>
<keyword evidence="2" id="KW-0812">Transmembrane</keyword>
<keyword evidence="4" id="KW-1185">Reference proteome</keyword>
<evidence type="ECO:0000313" key="3">
    <source>
        <dbReference type="EMBL" id="RPA84421.1"/>
    </source>
</evidence>
<evidence type="ECO:0000256" key="2">
    <source>
        <dbReference type="SAM" id="Phobius"/>
    </source>
</evidence>
<gene>
    <name evidence="3" type="ORF">BJ508DRAFT_359776</name>
</gene>
<protein>
    <recommendedName>
        <fullName evidence="5">Mid2 domain-containing protein</fullName>
    </recommendedName>
</protein>
<accession>A0A3N4IJR5</accession>
<feature type="compositionally biased region" description="Low complexity" evidence="1">
    <location>
        <begin position="122"/>
        <end position="132"/>
    </location>
</feature>
<feature type="compositionally biased region" description="Basic and acidic residues" evidence="1">
    <location>
        <begin position="209"/>
        <end position="235"/>
    </location>
</feature>
<feature type="region of interest" description="Disordered" evidence="1">
    <location>
        <begin position="179"/>
        <end position="245"/>
    </location>
</feature>
<feature type="region of interest" description="Disordered" evidence="1">
    <location>
        <begin position="21"/>
        <end position="141"/>
    </location>
</feature>
<dbReference type="EMBL" id="ML119659">
    <property type="protein sequence ID" value="RPA84421.1"/>
    <property type="molecule type" value="Genomic_DNA"/>
</dbReference>
<evidence type="ECO:0000313" key="4">
    <source>
        <dbReference type="Proteomes" id="UP000275078"/>
    </source>
</evidence>
<name>A0A3N4IJR5_ASCIM</name>
<dbReference type="Proteomes" id="UP000275078">
    <property type="component" value="Unassembled WGS sequence"/>
</dbReference>
<evidence type="ECO:0000256" key="1">
    <source>
        <dbReference type="SAM" id="MobiDB-lite"/>
    </source>
</evidence>
<organism evidence="3 4">
    <name type="scientific">Ascobolus immersus RN42</name>
    <dbReference type="NCBI Taxonomy" id="1160509"/>
    <lineage>
        <taxon>Eukaryota</taxon>
        <taxon>Fungi</taxon>
        <taxon>Dikarya</taxon>
        <taxon>Ascomycota</taxon>
        <taxon>Pezizomycotina</taxon>
        <taxon>Pezizomycetes</taxon>
        <taxon>Pezizales</taxon>
        <taxon>Ascobolaceae</taxon>
        <taxon>Ascobolus</taxon>
    </lineage>
</organism>
<sequence>MPNARKRQVVEVIYVTASQTFSGKPAGYITVTEGEDDERRPTKPTKPPSVPQPVSTPAALPTPSENTIPPPNSAESPTSESSTSEPEAPPVSSSSSTPSIASTISKNRNAEVSRPSSPPNSPTTTSITSDPQTPAPSSPDGISSKYFKTVVIGASIGAILGTLFLVLLAFFLYRRHRSQQKSSPQPEPGSGWVASEKSEAMLGSGCGSERQEDLAELEDTGRRELEDTGKYELEGTKMVSEMGGG</sequence>
<keyword evidence="2" id="KW-1133">Transmembrane helix</keyword>
<keyword evidence="2" id="KW-0472">Membrane</keyword>
<dbReference type="AlphaFoldDB" id="A0A3N4IJR5"/>
<reference evidence="3 4" key="1">
    <citation type="journal article" date="2018" name="Nat. Ecol. Evol.">
        <title>Pezizomycetes genomes reveal the molecular basis of ectomycorrhizal truffle lifestyle.</title>
        <authorList>
            <person name="Murat C."/>
            <person name="Payen T."/>
            <person name="Noel B."/>
            <person name="Kuo A."/>
            <person name="Morin E."/>
            <person name="Chen J."/>
            <person name="Kohler A."/>
            <person name="Krizsan K."/>
            <person name="Balestrini R."/>
            <person name="Da Silva C."/>
            <person name="Montanini B."/>
            <person name="Hainaut M."/>
            <person name="Levati E."/>
            <person name="Barry K.W."/>
            <person name="Belfiori B."/>
            <person name="Cichocki N."/>
            <person name="Clum A."/>
            <person name="Dockter R.B."/>
            <person name="Fauchery L."/>
            <person name="Guy J."/>
            <person name="Iotti M."/>
            <person name="Le Tacon F."/>
            <person name="Lindquist E.A."/>
            <person name="Lipzen A."/>
            <person name="Malagnac F."/>
            <person name="Mello A."/>
            <person name="Molinier V."/>
            <person name="Miyauchi S."/>
            <person name="Poulain J."/>
            <person name="Riccioni C."/>
            <person name="Rubini A."/>
            <person name="Sitrit Y."/>
            <person name="Splivallo R."/>
            <person name="Traeger S."/>
            <person name="Wang M."/>
            <person name="Zifcakova L."/>
            <person name="Wipf D."/>
            <person name="Zambonelli A."/>
            <person name="Paolocci F."/>
            <person name="Nowrousian M."/>
            <person name="Ottonello S."/>
            <person name="Baldrian P."/>
            <person name="Spatafora J.W."/>
            <person name="Henrissat B."/>
            <person name="Nagy L.G."/>
            <person name="Aury J.M."/>
            <person name="Wincker P."/>
            <person name="Grigoriev I.V."/>
            <person name="Bonfante P."/>
            <person name="Martin F.M."/>
        </authorList>
    </citation>
    <scope>NUCLEOTIDE SEQUENCE [LARGE SCALE GENOMIC DNA]</scope>
    <source>
        <strain evidence="3 4">RN42</strain>
    </source>
</reference>
<proteinExistence type="predicted"/>
<evidence type="ECO:0008006" key="5">
    <source>
        <dbReference type="Google" id="ProtNLM"/>
    </source>
</evidence>